<sequence>MKNILLLVHDDAGQESRFQAALDVTRALEGHLTCLDVAQVQVVAGDYSGGMASAMLMADEREREADNRVTLETRLAHEDVPWDWIDSSGGLAECVTRAAGLADLIVVNRKLEAFPEPDMRGITADIAVRSGKPVIAVPDDARSFETGGRALIAWDGSEPVMATMRACVPLLQLAEAVHLFTIDEGHDGVSAEEAAAYLSRHGIHATVRRIEGAHRHADELIADECAVWRASYCLMGAFSRSRLVEALFGGVTRRMLGNSKLPLVLGH</sequence>
<evidence type="ECO:0000313" key="1">
    <source>
        <dbReference type="EMBL" id="QDC36519.1"/>
    </source>
</evidence>
<name>A0A5B8CBB6_SPHSA</name>
<dbReference type="SUPFAM" id="SSF52402">
    <property type="entry name" value="Adenine nucleotide alpha hydrolases-like"/>
    <property type="match status" value="2"/>
</dbReference>
<reference evidence="1 2" key="1">
    <citation type="submission" date="2019-06" db="EMBL/GenBank/DDBJ databases">
        <title>Genome organization and adaptive potential of archetypical organophosphate degarding Sphingobium fuliginis ATCC 27551.</title>
        <authorList>
            <person name="Sarwar A."/>
            <person name="Parthasarathy S."/>
            <person name="Singh C."/>
            <person name="Siddavattam D."/>
        </authorList>
    </citation>
    <scope>NUCLEOTIDE SEQUENCE [LARGE SCALE GENOMIC DNA]</scope>
    <source>
        <strain evidence="1 2">ATCC 27551</strain>
    </source>
</reference>
<organism evidence="1 2">
    <name type="scientific">Sphingobium fuliginis ATCC 27551</name>
    <dbReference type="NCBI Taxonomy" id="1208342"/>
    <lineage>
        <taxon>Bacteria</taxon>
        <taxon>Pseudomonadati</taxon>
        <taxon>Pseudomonadota</taxon>
        <taxon>Alphaproteobacteria</taxon>
        <taxon>Sphingomonadales</taxon>
        <taxon>Sphingomonadaceae</taxon>
        <taxon>Sphingobium</taxon>
    </lineage>
</organism>
<gene>
    <name evidence="1" type="ORF">FIL70_03930</name>
</gene>
<accession>A0A5B8CBB6</accession>
<protein>
    <submittedName>
        <fullName evidence="1">Universal stress protein</fullName>
    </submittedName>
</protein>
<dbReference type="Gene3D" id="3.40.50.12370">
    <property type="match status" value="1"/>
</dbReference>
<dbReference type="AlphaFoldDB" id="A0A5B8CBB6"/>
<proteinExistence type="predicted"/>
<dbReference type="CDD" id="cd00293">
    <property type="entry name" value="USP-like"/>
    <property type="match status" value="1"/>
</dbReference>
<dbReference type="RefSeq" id="WP_021228592.1">
    <property type="nucleotide sequence ID" value="NZ_CP041016.1"/>
</dbReference>
<dbReference type="KEGG" id="sufl:FIL70_03930"/>
<dbReference type="Proteomes" id="UP000311469">
    <property type="component" value="Chromosome cSF1"/>
</dbReference>
<dbReference type="EMBL" id="CP041016">
    <property type="protein sequence ID" value="QDC36519.1"/>
    <property type="molecule type" value="Genomic_DNA"/>
</dbReference>
<evidence type="ECO:0000313" key="2">
    <source>
        <dbReference type="Proteomes" id="UP000311469"/>
    </source>
</evidence>